<dbReference type="Gramene" id="mRNA:HanXRQr2_Chr01g0035391">
    <property type="protein sequence ID" value="mRNA:HanXRQr2_Chr01g0035391"/>
    <property type="gene ID" value="HanXRQr2_Chr01g0035391"/>
</dbReference>
<dbReference type="AlphaFoldDB" id="A0A9K3JWV0"/>
<organism evidence="1 2">
    <name type="scientific">Helianthus annuus</name>
    <name type="common">Common sunflower</name>
    <dbReference type="NCBI Taxonomy" id="4232"/>
    <lineage>
        <taxon>Eukaryota</taxon>
        <taxon>Viridiplantae</taxon>
        <taxon>Streptophyta</taxon>
        <taxon>Embryophyta</taxon>
        <taxon>Tracheophyta</taxon>
        <taxon>Spermatophyta</taxon>
        <taxon>Magnoliopsida</taxon>
        <taxon>eudicotyledons</taxon>
        <taxon>Gunneridae</taxon>
        <taxon>Pentapetalae</taxon>
        <taxon>asterids</taxon>
        <taxon>campanulids</taxon>
        <taxon>Asterales</taxon>
        <taxon>Asteraceae</taxon>
        <taxon>Asteroideae</taxon>
        <taxon>Heliantheae alliance</taxon>
        <taxon>Heliantheae</taxon>
        <taxon>Helianthus</taxon>
    </lineage>
</organism>
<sequence length="199" mass="22026">MVGFMLPVVSVSRRFKVQVRVQDESGSVSFVMFDRDVQKLLGLAASDIRERQVKANDTGFPHEIFRLVDKKAAFKIDVSEFNLKNDYRVYTVQKTTDDPIIIVELVGGDGNGDENTDEVIQEVADVKDVNLSDSSQVSAERTSRDVISVTADSSVVEVAKDSGSSPNRKRMAQDADVANVGELSTNVRRTRKKLTKVNN</sequence>
<keyword evidence="2" id="KW-1185">Reference proteome</keyword>
<reference evidence="1" key="1">
    <citation type="journal article" date="2017" name="Nature">
        <title>The sunflower genome provides insights into oil metabolism, flowering and Asterid evolution.</title>
        <authorList>
            <person name="Badouin H."/>
            <person name="Gouzy J."/>
            <person name="Grassa C.J."/>
            <person name="Murat F."/>
            <person name="Staton S.E."/>
            <person name="Cottret L."/>
            <person name="Lelandais-Briere C."/>
            <person name="Owens G.L."/>
            <person name="Carrere S."/>
            <person name="Mayjonade B."/>
            <person name="Legrand L."/>
            <person name="Gill N."/>
            <person name="Kane N.C."/>
            <person name="Bowers J.E."/>
            <person name="Hubner S."/>
            <person name="Bellec A."/>
            <person name="Berard A."/>
            <person name="Berges H."/>
            <person name="Blanchet N."/>
            <person name="Boniface M.C."/>
            <person name="Brunel D."/>
            <person name="Catrice O."/>
            <person name="Chaidir N."/>
            <person name="Claudel C."/>
            <person name="Donnadieu C."/>
            <person name="Faraut T."/>
            <person name="Fievet G."/>
            <person name="Helmstetter N."/>
            <person name="King M."/>
            <person name="Knapp S.J."/>
            <person name="Lai Z."/>
            <person name="Le Paslier M.C."/>
            <person name="Lippi Y."/>
            <person name="Lorenzon L."/>
            <person name="Mandel J.R."/>
            <person name="Marage G."/>
            <person name="Marchand G."/>
            <person name="Marquand E."/>
            <person name="Bret-Mestries E."/>
            <person name="Morien E."/>
            <person name="Nambeesan S."/>
            <person name="Nguyen T."/>
            <person name="Pegot-Espagnet P."/>
            <person name="Pouilly N."/>
            <person name="Raftis F."/>
            <person name="Sallet E."/>
            <person name="Schiex T."/>
            <person name="Thomas J."/>
            <person name="Vandecasteele C."/>
            <person name="Vares D."/>
            <person name="Vear F."/>
            <person name="Vautrin S."/>
            <person name="Crespi M."/>
            <person name="Mangin B."/>
            <person name="Burke J.M."/>
            <person name="Salse J."/>
            <person name="Munos S."/>
            <person name="Vincourt P."/>
            <person name="Rieseberg L.H."/>
            <person name="Langlade N.B."/>
        </authorList>
    </citation>
    <scope>NUCLEOTIDE SEQUENCE</scope>
    <source>
        <tissue evidence="1">Leaves</tissue>
    </source>
</reference>
<gene>
    <name evidence="1" type="ORF">HanXRQr2_Chr01g0035391</name>
</gene>
<evidence type="ECO:0000313" key="1">
    <source>
        <dbReference type="EMBL" id="KAF5823168.1"/>
    </source>
</evidence>
<dbReference type="Gene3D" id="2.40.50.140">
    <property type="entry name" value="Nucleic acid-binding proteins"/>
    <property type="match status" value="1"/>
</dbReference>
<name>A0A9K3JWV0_HELAN</name>
<dbReference type="EMBL" id="MNCJ02000316">
    <property type="protein sequence ID" value="KAF5823168.1"/>
    <property type="molecule type" value="Genomic_DNA"/>
</dbReference>
<comment type="caution">
    <text evidence="1">The sequence shown here is derived from an EMBL/GenBank/DDBJ whole genome shotgun (WGS) entry which is preliminary data.</text>
</comment>
<dbReference type="InterPro" id="IPR012340">
    <property type="entry name" value="NA-bd_OB-fold"/>
</dbReference>
<evidence type="ECO:0000313" key="2">
    <source>
        <dbReference type="Proteomes" id="UP000215914"/>
    </source>
</evidence>
<protein>
    <submittedName>
        <fullName evidence="1">Nucleic acid-binding protein</fullName>
    </submittedName>
</protein>
<dbReference type="SUPFAM" id="SSF50249">
    <property type="entry name" value="Nucleic acid-binding proteins"/>
    <property type="match status" value="1"/>
</dbReference>
<dbReference type="Proteomes" id="UP000215914">
    <property type="component" value="Unassembled WGS sequence"/>
</dbReference>
<reference evidence="1" key="2">
    <citation type="submission" date="2020-06" db="EMBL/GenBank/DDBJ databases">
        <title>Helianthus annuus Genome sequencing and assembly Release 2.</title>
        <authorList>
            <person name="Gouzy J."/>
            <person name="Langlade N."/>
            <person name="Munos S."/>
        </authorList>
    </citation>
    <scope>NUCLEOTIDE SEQUENCE</scope>
    <source>
        <tissue evidence="1">Leaves</tissue>
    </source>
</reference>
<accession>A0A9K3JWV0</accession>
<proteinExistence type="predicted"/>